<name>A0ABS5CI11_9BACL</name>
<dbReference type="RefSeq" id="WP_210662003.1">
    <property type="nucleotide sequence ID" value="NZ_JAGKSP010000011.1"/>
</dbReference>
<reference evidence="9 10" key="1">
    <citation type="submission" date="2021-04" db="EMBL/GenBank/DDBJ databases">
        <title>Paenibacillus sp. DLE-14 whole genome sequence.</title>
        <authorList>
            <person name="Ham Y.J."/>
        </authorList>
    </citation>
    <scope>NUCLEOTIDE SEQUENCE [LARGE SCALE GENOMIC DNA]</scope>
    <source>
        <strain evidence="9 10">DLE-14</strain>
    </source>
</reference>
<feature type="transmembrane region" description="Helical" evidence="7">
    <location>
        <begin position="108"/>
        <end position="129"/>
    </location>
</feature>
<dbReference type="Proteomes" id="UP000673394">
    <property type="component" value="Unassembled WGS sequence"/>
</dbReference>
<comment type="similarity">
    <text evidence="7">Belongs to the binding-protein-dependent transport system permease family.</text>
</comment>
<keyword evidence="3" id="KW-1003">Cell membrane</keyword>
<evidence type="ECO:0000256" key="4">
    <source>
        <dbReference type="ARBA" id="ARBA00022692"/>
    </source>
</evidence>
<keyword evidence="2 7" id="KW-0813">Transport</keyword>
<dbReference type="CDD" id="cd06261">
    <property type="entry name" value="TM_PBP2"/>
    <property type="match status" value="1"/>
</dbReference>
<dbReference type="PROSITE" id="PS50928">
    <property type="entry name" value="ABC_TM1"/>
    <property type="match status" value="1"/>
</dbReference>
<dbReference type="InterPro" id="IPR051393">
    <property type="entry name" value="ABC_transporter_permease"/>
</dbReference>
<evidence type="ECO:0000256" key="7">
    <source>
        <dbReference type="RuleBase" id="RU363032"/>
    </source>
</evidence>
<feature type="transmembrane region" description="Helical" evidence="7">
    <location>
        <begin position="12"/>
        <end position="31"/>
    </location>
</feature>
<feature type="transmembrane region" description="Helical" evidence="7">
    <location>
        <begin position="76"/>
        <end position="96"/>
    </location>
</feature>
<keyword evidence="4 7" id="KW-0812">Transmembrane</keyword>
<evidence type="ECO:0000256" key="5">
    <source>
        <dbReference type="ARBA" id="ARBA00022989"/>
    </source>
</evidence>
<proteinExistence type="inferred from homology"/>
<evidence type="ECO:0000256" key="2">
    <source>
        <dbReference type="ARBA" id="ARBA00022448"/>
    </source>
</evidence>
<evidence type="ECO:0000256" key="6">
    <source>
        <dbReference type="ARBA" id="ARBA00023136"/>
    </source>
</evidence>
<feature type="transmembrane region" description="Helical" evidence="7">
    <location>
        <begin position="161"/>
        <end position="182"/>
    </location>
</feature>
<dbReference type="EMBL" id="JAGKSP010000011">
    <property type="protein sequence ID" value="MBP3965517.1"/>
    <property type="molecule type" value="Genomic_DNA"/>
</dbReference>
<accession>A0ABS5CI11</accession>
<keyword evidence="10" id="KW-1185">Reference proteome</keyword>
<dbReference type="PANTHER" id="PTHR30193:SF37">
    <property type="entry name" value="INNER MEMBRANE ABC TRANSPORTER PERMEASE PROTEIN YCJO"/>
    <property type="match status" value="1"/>
</dbReference>
<evidence type="ECO:0000256" key="3">
    <source>
        <dbReference type="ARBA" id="ARBA00022475"/>
    </source>
</evidence>
<dbReference type="Pfam" id="PF00528">
    <property type="entry name" value="BPD_transp_1"/>
    <property type="match status" value="1"/>
</dbReference>
<sequence length="295" mass="33307">MYSSIYKKQKIIVLFTFLLLPVTLLVLFSLYPGAMLLYLSLTSWDGYSAAKGWVGLDNYREIFRNSEIFSVFSHNLYYFFGGIIQNIIALYFAVVLNKKLRGRNIYRVLIFLPYIMNSVAIAYMFSYVYDSQDGSLNGLLTLLGLDSLITSWLGNKHTVNISLAFISMWKYLGFNMVIYIGALQSIPDDLYEAALIDGANERQSFFYITWPSILKIVELSMLLTVTGALEVFDLPFIMTKGGPAGASDTFVTKTVDTAFHYSNYGLASAMGVVLLLIVIVVITIQRKFILREEKG</sequence>
<evidence type="ECO:0000256" key="1">
    <source>
        <dbReference type="ARBA" id="ARBA00004651"/>
    </source>
</evidence>
<keyword evidence="6 7" id="KW-0472">Membrane</keyword>
<dbReference type="Gene3D" id="1.10.3720.10">
    <property type="entry name" value="MetI-like"/>
    <property type="match status" value="1"/>
</dbReference>
<dbReference type="InterPro" id="IPR035906">
    <property type="entry name" value="MetI-like_sf"/>
</dbReference>
<organism evidence="9 10">
    <name type="scientific">Paenibacillus lignilyticus</name>
    <dbReference type="NCBI Taxonomy" id="1172615"/>
    <lineage>
        <taxon>Bacteria</taxon>
        <taxon>Bacillati</taxon>
        <taxon>Bacillota</taxon>
        <taxon>Bacilli</taxon>
        <taxon>Bacillales</taxon>
        <taxon>Paenibacillaceae</taxon>
        <taxon>Paenibacillus</taxon>
    </lineage>
</organism>
<protein>
    <submittedName>
        <fullName evidence="9">Sugar ABC transporter permease</fullName>
    </submittedName>
</protein>
<dbReference type="SUPFAM" id="SSF161098">
    <property type="entry name" value="MetI-like"/>
    <property type="match status" value="1"/>
</dbReference>
<dbReference type="PANTHER" id="PTHR30193">
    <property type="entry name" value="ABC TRANSPORTER PERMEASE PROTEIN"/>
    <property type="match status" value="1"/>
</dbReference>
<keyword evidence="5 7" id="KW-1133">Transmembrane helix</keyword>
<evidence type="ECO:0000313" key="9">
    <source>
        <dbReference type="EMBL" id="MBP3965517.1"/>
    </source>
</evidence>
<feature type="transmembrane region" description="Helical" evidence="7">
    <location>
        <begin position="264"/>
        <end position="284"/>
    </location>
</feature>
<comment type="caution">
    <text evidence="9">The sequence shown here is derived from an EMBL/GenBank/DDBJ whole genome shotgun (WGS) entry which is preliminary data.</text>
</comment>
<feature type="domain" description="ABC transmembrane type-1" evidence="8">
    <location>
        <begin position="71"/>
        <end position="285"/>
    </location>
</feature>
<evidence type="ECO:0000259" key="8">
    <source>
        <dbReference type="PROSITE" id="PS50928"/>
    </source>
</evidence>
<evidence type="ECO:0000313" key="10">
    <source>
        <dbReference type="Proteomes" id="UP000673394"/>
    </source>
</evidence>
<gene>
    <name evidence="9" type="ORF">I8J30_22650</name>
</gene>
<comment type="subcellular location">
    <subcellularLocation>
        <location evidence="1 7">Cell membrane</location>
        <topology evidence="1 7">Multi-pass membrane protein</topology>
    </subcellularLocation>
</comment>
<dbReference type="InterPro" id="IPR000515">
    <property type="entry name" value="MetI-like"/>
</dbReference>